<dbReference type="InParanoid" id="E2B8S3"/>
<proteinExistence type="predicted"/>
<evidence type="ECO:0000313" key="2">
    <source>
        <dbReference type="EMBL" id="EFN87918.1"/>
    </source>
</evidence>
<keyword evidence="1" id="KW-1133">Transmembrane helix</keyword>
<keyword evidence="3" id="KW-1185">Reference proteome</keyword>
<name>E2B8S3_HARSA</name>
<dbReference type="InterPro" id="IPR039632">
    <property type="entry name" value="TMEM42"/>
</dbReference>
<dbReference type="PANTHER" id="PTHR31965">
    <property type="entry name" value="TRANSMEMBRANE PROTEIN 42"/>
    <property type="match status" value="1"/>
</dbReference>
<dbReference type="PANTHER" id="PTHR31965:SF1">
    <property type="entry name" value="TRANSMEMBRANE PROTEIN 42"/>
    <property type="match status" value="1"/>
</dbReference>
<evidence type="ECO:0000256" key="1">
    <source>
        <dbReference type="SAM" id="Phobius"/>
    </source>
</evidence>
<protein>
    <recommendedName>
        <fullName evidence="4">Transmembrane protein 42</fullName>
    </recommendedName>
</protein>
<feature type="transmembrane region" description="Helical" evidence="1">
    <location>
        <begin position="150"/>
        <end position="171"/>
    </location>
</feature>
<dbReference type="AlphaFoldDB" id="E2B8S3"/>
<feature type="transmembrane region" description="Helical" evidence="1">
    <location>
        <begin position="124"/>
        <end position="144"/>
    </location>
</feature>
<dbReference type="Gene3D" id="1.10.3730.20">
    <property type="match status" value="1"/>
</dbReference>
<keyword evidence="1" id="KW-0472">Membrane</keyword>
<organism evidence="3">
    <name type="scientific">Harpegnathos saltator</name>
    <name type="common">Jerdon's jumping ant</name>
    <dbReference type="NCBI Taxonomy" id="610380"/>
    <lineage>
        <taxon>Eukaryota</taxon>
        <taxon>Metazoa</taxon>
        <taxon>Ecdysozoa</taxon>
        <taxon>Arthropoda</taxon>
        <taxon>Hexapoda</taxon>
        <taxon>Insecta</taxon>
        <taxon>Pterygota</taxon>
        <taxon>Neoptera</taxon>
        <taxon>Endopterygota</taxon>
        <taxon>Hymenoptera</taxon>
        <taxon>Apocrita</taxon>
        <taxon>Aculeata</taxon>
        <taxon>Formicoidea</taxon>
        <taxon>Formicidae</taxon>
        <taxon>Ponerinae</taxon>
        <taxon>Ponerini</taxon>
        <taxon>Harpegnathos</taxon>
    </lineage>
</organism>
<reference evidence="2 3" key="1">
    <citation type="journal article" date="2010" name="Science">
        <title>Genomic comparison of the ants Camponotus floridanus and Harpegnathos saltator.</title>
        <authorList>
            <person name="Bonasio R."/>
            <person name="Zhang G."/>
            <person name="Ye C."/>
            <person name="Mutti N.S."/>
            <person name="Fang X."/>
            <person name="Qin N."/>
            <person name="Donahue G."/>
            <person name="Yang P."/>
            <person name="Li Q."/>
            <person name="Li C."/>
            <person name="Zhang P."/>
            <person name="Huang Z."/>
            <person name="Berger S.L."/>
            <person name="Reinberg D."/>
            <person name="Wang J."/>
            <person name="Liebig J."/>
        </authorList>
    </citation>
    <scope>NUCLEOTIDE SEQUENCE [LARGE SCALE GENOMIC DNA]</scope>
    <source>
        <strain evidence="2 3">R22 G/1</strain>
    </source>
</reference>
<accession>E2B8S3</accession>
<evidence type="ECO:0008006" key="4">
    <source>
        <dbReference type="Google" id="ProtNLM"/>
    </source>
</evidence>
<evidence type="ECO:0000313" key="3">
    <source>
        <dbReference type="Proteomes" id="UP000008237"/>
    </source>
</evidence>
<gene>
    <name evidence="2" type="ORF">EAI_15952</name>
</gene>
<keyword evidence="1" id="KW-0812">Transmembrane</keyword>
<sequence length="185" mass="20338">MIAYFNLMLQQTYQALRAALACQSHHVWIFSSRYQPIWRGTGMATVLAAAGHISRWWLAFLRPAAVFWASSPVALMHRRWVFIFLQKPSLLLKAALLALMITCNTVGCTFFVKALNGSGSSLPVTVASAATNYVCSALVGFAVFDESTSLLWWCGTSLVLLGLALTCYVPVEKGTSAVETRLKQQ</sequence>
<dbReference type="Proteomes" id="UP000008237">
    <property type="component" value="Unassembled WGS sequence"/>
</dbReference>
<dbReference type="OrthoDB" id="5854584at2759"/>
<dbReference type="EMBL" id="GL446371">
    <property type="protein sequence ID" value="EFN87918.1"/>
    <property type="molecule type" value="Genomic_DNA"/>
</dbReference>
<feature type="transmembrane region" description="Helical" evidence="1">
    <location>
        <begin position="91"/>
        <end position="112"/>
    </location>
</feature>